<sequence length="264" mass="28576">MITVGQILTFLNTLAPPSMKMDWDNVGLLCGDKNTPVTKILVALDPFYHVCREAEEIGAQLIVTHHPIIFRPLTHLTAEDATSRGIMLLCSKGISAINAHTNLDQAPSGVNDALAAALGLQDVQVLNPAGSDETGCPWGLLRVGAVEKQPLEDFLRLVKERLGCPGLRYTQGEGTVHRVAVGGGSCGSELPLVTAAGCDTFVTADVKYNDFWLAQEQGIHLIDAGHFYTENPVCTVLQRALQEKFPELSVVLSQSHRDCTNFFL</sequence>
<keyword evidence="3 4" id="KW-0479">Metal-binding</keyword>
<protein>
    <recommendedName>
        <fullName evidence="2">GTP cyclohydrolase 1 type 2 homolog</fullName>
    </recommendedName>
</protein>
<dbReference type="AlphaFoldDB" id="A0A9D0Z2K9"/>
<dbReference type="Gene3D" id="3.40.1390.30">
    <property type="entry name" value="NIF3 (NGG1p interacting factor 3)-like"/>
    <property type="match status" value="2"/>
</dbReference>
<feature type="binding site" evidence="4">
    <location>
        <position position="65"/>
    </location>
    <ligand>
        <name>a divalent metal cation</name>
        <dbReference type="ChEBI" id="CHEBI:60240"/>
        <label>1</label>
    </ligand>
</feature>
<reference evidence="5" key="1">
    <citation type="submission" date="2020-10" db="EMBL/GenBank/DDBJ databases">
        <authorList>
            <person name="Gilroy R."/>
        </authorList>
    </citation>
    <scope>NUCLEOTIDE SEQUENCE</scope>
    <source>
        <strain evidence="5">13361</strain>
    </source>
</reference>
<dbReference type="InterPro" id="IPR036069">
    <property type="entry name" value="DUF34/NIF3_sf"/>
</dbReference>
<evidence type="ECO:0000256" key="1">
    <source>
        <dbReference type="ARBA" id="ARBA00006964"/>
    </source>
</evidence>
<reference evidence="5" key="2">
    <citation type="journal article" date="2021" name="PeerJ">
        <title>Extensive microbial diversity within the chicken gut microbiome revealed by metagenomics and culture.</title>
        <authorList>
            <person name="Gilroy R."/>
            <person name="Ravi A."/>
            <person name="Getino M."/>
            <person name="Pursley I."/>
            <person name="Horton D.L."/>
            <person name="Alikhan N.F."/>
            <person name="Baker D."/>
            <person name="Gharbi K."/>
            <person name="Hall N."/>
            <person name="Watson M."/>
            <person name="Adriaenssens E.M."/>
            <person name="Foster-Nyarko E."/>
            <person name="Jarju S."/>
            <person name="Secka A."/>
            <person name="Antonio M."/>
            <person name="Oren A."/>
            <person name="Chaudhuri R.R."/>
            <person name="La Ragione R."/>
            <person name="Hildebrand F."/>
            <person name="Pallen M.J."/>
        </authorList>
    </citation>
    <scope>NUCLEOTIDE SEQUENCE</scope>
    <source>
        <strain evidence="5">13361</strain>
    </source>
</reference>
<accession>A0A9D0Z2K9</accession>
<organism evidence="5 6">
    <name type="scientific">Candidatus Faecousia excrementigallinarum</name>
    <dbReference type="NCBI Taxonomy" id="2840806"/>
    <lineage>
        <taxon>Bacteria</taxon>
        <taxon>Bacillati</taxon>
        <taxon>Bacillota</taxon>
        <taxon>Clostridia</taxon>
        <taxon>Eubacteriales</taxon>
        <taxon>Oscillospiraceae</taxon>
        <taxon>Faecousia</taxon>
    </lineage>
</organism>
<dbReference type="EMBL" id="DVFK01000065">
    <property type="protein sequence ID" value="HIQ67779.1"/>
    <property type="molecule type" value="Genomic_DNA"/>
</dbReference>
<dbReference type="PANTHER" id="PTHR13799:SF14">
    <property type="entry name" value="GTP CYCLOHYDROLASE 1 TYPE 2 HOMOLOG"/>
    <property type="match status" value="1"/>
</dbReference>
<dbReference type="GO" id="GO:0046872">
    <property type="term" value="F:metal ion binding"/>
    <property type="evidence" value="ECO:0007669"/>
    <property type="project" value="UniProtKB-KW"/>
</dbReference>
<evidence type="ECO:0000256" key="4">
    <source>
        <dbReference type="PIRSR" id="PIRSR602678-1"/>
    </source>
</evidence>
<comment type="caution">
    <text evidence="5">The sequence shown here is derived from an EMBL/GenBank/DDBJ whole genome shotgun (WGS) entry which is preliminary data.</text>
</comment>
<dbReference type="SUPFAM" id="SSF102705">
    <property type="entry name" value="NIF3 (NGG1p interacting factor 3)-like"/>
    <property type="match status" value="1"/>
</dbReference>
<comment type="similarity">
    <text evidence="1">Belongs to the GTP cyclohydrolase I type 2/NIF3 family.</text>
</comment>
<dbReference type="FunFam" id="3.40.1390.30:FF:000001">
    <property type="entry name" value="GTP cyclohydrolase 1 type 2"/>
    <property type="match status" value="1"/>
</dbReference>
<feature type="binding site" evidence="4">
    <location>
        <position position="66"/>
    </location>
    <ligand>
        <name>a divalent metal cation</name>
        <dbReference type="ChEBI" id="CHEBI:60240"/>
        <label>1</label>
    </ligand>
</feature>
<feature type="binding site" evidence="4">
    <location>
        <position position="226"/>
    </location>
    <ligand>
        <name>a divalent metal cation</name>
        <dbReference type="ChEBI" id="CHEBI:60240"/>
        <label>1</label>
    </ligand>
</feature>
<dbReference type="InterPro" id="IPR002678">
    <property type="entry name" value="DUF34/NIF3"/>
</dbReference>
<dbReference type="GO" id="GO:0005737">
    <property type="term" value="C:cytoplasm"/>
    <property type="evidence" value="ECO:0007669"/>
    <property type="project" value="TreeGrafter"/>
</dbReference>
<dbReference type="Proteomes" id="UP000886796">
    <property type="component" value="Unassembled WGS sequence"/>
</dbReference>
<evidence type="ECO:0000256" key="2">
    <source>
        <dbReference type="ARBA" id="ARBA00022112"/>
    </source>
</evidence>
<proteinExistence type="inferred from homology"/>
<feature type="binding site" evidence="4">
    <location>
        <position position="230"/>
    </location>
    <ligand>
        <name>a divalent metal cation</name>
        <dbReference type="ChEBI" id="CHEBI:60240"/>
        <label>1</label>
    </ligand>
</feature>
<name>A0A9D0Z2K9_9FIRM</name>
<dbReference type="NCBIfam" id="TIGR00486">
    <property type="entry name" value="YbgI_SA1388"/>
    <property type="match status" value="1"/>
</dbReference>
<evidence type="ECO:0000313" key="6">
    <source>
        <dbReference type="Proteomes" id="UP000886796"/>
    </source>
</evidence>
<dbReference type="PANTHER" id="PTHR13799">
    <property type="entry name" value="NGG1 INTERACTING FACTOR 3"/>
    <property type="match status" value="1"/>
</dbReference>
<dbReference type="Pfam" id="PF01784">
    <property type="entry name" value="DUF34_NIF3"/>
    <property type="match status" value="1"/>
</dbReference>
<evidence type="ECO:0000256" key="3">
    <source>
        <dbReference type="ARBA" id="ARBA00022723"/>
    </source>
</evidence>
<feature type="binding site" evidence="4">
    <location>
        <position position="104"/>
    </location>
    <ligand>
        <name>a divalent metal cation</name>
        <dbReference type="ChEBI" id="CHEBI:60240"/>
        <label>1</label>
    </ligand>
</feature>
<evidence type="ECO:0000313" key="5">
    <source>
        <dbReference type="EMBL" id="HIQ67779.1"/>
    </source>
</evidence>
<gene>
    <name evidence="5" type="ORF">IAB74_04620</name>
</gene>